<evidence type="ECO:0000256" key="8">
    <source>
        <dbReference type="ARBA" id="ARBA00022989"/>
    </source>
</evidence>
<evidence type="ECO:0000256" key="2">
    <source>
        <dbReference type="ARBA" id="ARBA00022475"/>
    </source>
</evidence>
<evidence type="ECO:0000313" key="14">
    <source>
        <dbReference type="EMBL" id="URJ28316.1"/>
    </source>
</evidence>
<evidence type="ECO:0000259" key="13">
    <source>
        <dbReference type="Pfam" id="PF01435"/>
    </source>
</evidence>
<dbReference type="RefSeq" id="WP_250248751.1">
    <property type="nucleotide sequence ID" value="NZ_CP097753.1"/>
</dbReference>
<dbReference type="GO" id="GO:0006508">
    <property type="term" value="P:proteolysis"/>
    <property type="evidence" value="ECO:0007669"/>
    <property type="project" value="UniProtKB-KW"/>
</dbReference>
<evidence type="ECO:0000256" key="6">
    <source>
        <dbReference type="ARBA" id="ARBA00022801"/>
    </source>
</evidence>
<feature type="transmembrane region" description="Helical" evidence="12">
    <location>
        <begin position="203"/>
        <end position="227"/>
    </location>
</feature>
<dbReference type="InterPro" id="IPR050083">
    <property type="entry name" value="HtpX_protease"/>
</dbReference>
<comment type="similarity">
    <text evidence="11">Belongs to the peptidase M48 family.</text>
</comment>
<dbReference type="EC" id="3.4.24.-" evidence="14"/>
<evidence type="ECO:0000256" key="10">
    <source>
        <dbReference type="ARBA" id="ARBA00023136"/>
    </source>
</evidence>
<sequence>MVRIVLFVITNLSVMILFGSILSLLGFWSSTTLELIRIAGIFGFGGAIISLFLSKFAALSAVNGVIINKASNDMESWLLKIINKQAHKLDIVAPQLAIYDSIDMNAFATGSRKNAALIAISSGLLKNMQQPSIEAVIAHEMNHIASGDMITMTLIQGVVNTFVIFISRSLAKLICHWTSFMQDQDNEQFDTNNNQHGDVNSSLTYVIVSTCLEILFGMFASVIVFWFSRHREFYADAGSAKLVGCRNMISALQELKRSHESKTSNGIIATLYINSVKKNSLISDLFASHPSIDERIEALQHGTYFNKSSYFFK</sequence>
<name>A0A9Q8TW30_9ENTR</name>
<dbReference type="EMBL" id="CP097753">
    <property type="protein sequence ID" value="URJ28316.1"/>
    <property type="molecule type" value="Genomic_DNA"/>
</dbReference>
<keyword evidence="7 11" id="KW-0862">Zinc</keyword>
<feature type="transmembrane region" description="Helical" evidence="12">
    <location>
        <begin position="149"/>
        <end position="171"/>
    </location>
</feature>
<dbReference type="GO" id="GO:0046872">
    <property type="term" value="F:metal ion binding"/>
    <property type="evidence" value="ECO:0007669"/>
    <property type="project" value="UniProtKB-KW"/>
</dbReference>
<evidence type="ECO:0000256" key="5">
    <source>
        <dbReference type="ARBA" id="ARBA00022723"/>
    </source>
</evidence>
<feature type="domain" description="Peptidase M48" evidence="13">
    <location>
        <begin position="75"/>
        <end position="301"/>
    </location>
</feature>
<keyword evidence="4 12" id="KW-0812">Transmembrane</keyword>
<keyword evidence="10 12" id="KW-0472">Membrane</keyword>
<dbReference type="PANTHER" id="PTHR43221:SF1">
    <property type="entry name" value="PROTEASE HTPX"/>
    <property type="match status" value="1"/>
</dbReference>
<comment type="cofactor">
    <cofactor evidence="11">
        <name>Zn(2+)</name>
        <dbReference type="ChEBI" id="CHEBI:29105"/>
    </cofactor>
    <text evidence="11">Binds 1 zinc ion per subunit.</text>
</comment>
<dbReference type="CDD" id="cd07335">
    <property type="entry name" value="M48B_HtpX_like"/>
    <property type="match status" value="1"/>
</dbReference>
<evidence type="ECO:0000256" key="9">
    <source>
        <dbReference type="ARBA" id="ARBA00023049"/>
    </source>
</evidence>
<protein>
    <submittedName>
        <fullName evidence="14">Protease HtpX</fullName>
        <ecNumber evidence="14">3.4.24.-</ecNumber>
    </submittedName>
</protein>
<evidence type="ECO:0000256" key="3">
    <source>
        <dbReference type="ARBA" id="ARBA00022670"/>
    </source>
</evidence>
<dbReference type="GO" id="GO:0005886">
    <property type="term" value="C:plasma membrane"/>
    <property type="evidence" value="ECO:0007669"/>
    <property type="project" value="UniProtKB-SubCell"/>
</dbReference>
<dbReference type="PANTHER" id="PTHR43221">
    <property type="entry name" value="PROTEASE HTPX"/>
    <property type="match status" value="1"/>
</dbReference>
<evidence type="ECO:0000256" key="7">
    <source>
        <dbReference type="ARBA" id="ARBA00022833"/>
    </source>
</evidence>
<accession>A0A9Q8TW30</accession>
<dbReference type="GO" id="GO:0004222">
    <property type="term" value="F:metalloendopeptidase activity"/>
    <property type="evidence" value="ECO:0007669"/>
    <property type="project" value="InterPro"/>
</dbReference>
<keyword evidence="6 11" id="KW-0378">Hydrolase</keyword>
<comment type="subcellular location">
    <subcellularLocation>
        <location evidence="1">Cell membrane</location>
        <topology evidence="1">Multi-pass membrane protein</topology>
    </subcellularLocation>
</comment>
<keyword evidence="2" id="KW-1003">Cell membrane</keyword>
<organism evidence="14 15">
    <name type="scientific">Candidatus Blochmannia vicinus</name>
    <name type="common">nom. nud.</name>
    <dbReference type="NCBI Taxonomy" id="251540"/>
    <lineage>
        <taxon>Bacteria</taxon>
        <taxon>Pseudomonadati</taxon>
        <taxon>Pseudomonadota</taxon>
        <taxon>Gammaproteobacteria</taxon>
        <taxon>Enterobacterales</taxon>
        <taxon>Enterobacteriaceae</taxon>
        <taxon>ant endosymbionts</taxon>
        <taxon>Candidatus Blochmanniella</taxon>
    </lineage>
</organism>
<feature type="transmembrane region" description="Helical" evidence="12">
    <location>
        <begin position="35"/>
        <end position="53"/>
    </location>
</feature>
<dbReference type="Proteomes" id="UP001056209">
    <property type="component" value="Chromosome"/>
</dbReference>
<dbReference type="AlphaFoldDB" id="A0A9Q8TW30"/>
<evidence type="ECO:0000256" key="1">
    <source>
        <dbReference type="ARBA" id="ARBA00004651"/>
    </source>
</evidence>
<dbReference type="InterPro" id="IPR001915">
    <property type="entry name" value="Peptidase_M48"/>
</dbReference>
<feature type="transmembrane region" description="Helical" evidence="12">
    <location>
        <begin position="5"/>
        <end position="29"/>
    </location>
</feature>
<evidence type="ECO:0000256" key="12">
    <source>
        <dbReference type="SAM" id="Phobius"/>
    </source>
</evidence>
<keyword evidence="3 11" id="KW-0645">Protease</keyword>
<gene>
    <name evidence="14" type="primary">htpX</name>
    <name evidence="14" type="ORF">M9393_00940</name>
</gene>
<evidence type="ECO:0000256" key="11">
    <source>
        <dbReference type="RuleBase" id="RU003983"/>
    </source>
</evidence>
<keyword evidence="5" id="KW-0479">Metal-binding</keyword>
<reference evidence="14" key="1">
    <citation type="submission" date="2022-05" db="EMBL/GenBank/DDBJ databases">
        <title>Impact of host demography and evolutionary history on endosymbiont molecular evolution: a test in carpenter ants (Genus Camponotus) and their Blochmannia endosymbionts.</title>
        <authorList>
            <person name="Manthey J.D."/>
            <person name="Giron J.C."/>
            <person name="Hruska J.P."/>
        </authorList>
    </citation>
    <scope>NUCLEOTIDE SEQUENCE</scope>
    <source>
        <strain evidence="14">C-039</strain>
    </source>
</reference>
<evidence type="ECO:0000313" key="15">
    <source>
        <dbReference type="Proteomes" id="UP001056209"/>
    </source>
</evidence>
<dbReference type="Pfam" id="PF01435">
    <property type="entry name" value="Peptidase_M48"/>
    <property type="match status" value="1"/>
</dbReference>
<dbReference type="Gene3D" id="3.30.2010.10">
    <property type="entry name" value="Metalloproteases ('zincins'), catalytic domain"/>
    <property type="match status" value="1"/>
</dbReference>
<keyword evidence="9 11" id="KW-0482">Metalloprotease</keyword>
<keyword evidence="8 12" id="KW-1133">Transmembrane helix</keyword>
<evidence type="ECO:0000256" key="4">
    <source>
        <dbReference type="ARBA" id="ARBA00022692"/>
    </source>
</evidence>
<dbReference type="NCBIfam" id="NF003965">
    <property type="entry name" value="PRK05457.1"/>
    <property type="match status" value="1"/>
</dbReference>
<proteinExistence type="inferred from homology"/>